<evidence type="ECO:0000256" key="4">
    <source>
        <dbReference type="ARBA" id="ARBA00022544"/>
    </source>
</evidence>
<feature type="transmembrane region" description="Helical" evidence="8">
    <location>
        <begin position="41"/>
        <end position="63"/>
    </location>
</feature>
<keyword evidence="10" id="KW-1185">Reference proteome</keyword>
<keyword evidence="6 8" id="KW-1133">Transmembrane helix</keyword>
<feature type="transmembrane region" description="Helical" evidence="8">
    <location>
        <begin position="114"/>
        <end position="136"/>
    </location>
</feature>
<dbReference type="PANTHER" id="PTHR34975">
    <property type="entry name" value="SPORE GERMINATION PROTEIN A2"/>
    <property type="match status" value="1"/>
</dbReference>
<name>A0A6I6EUW3_9CLOT</name>
<evidence type="ECO:0000313" key="10">
    <source>
        <dbReference type="Proteomes" id="UP000422764"/>
    </source>
</evidence>
<proteinExistence type="inferred from homology"/>
<comment type="similarity">
    <text evidence="2">Belongs to the amino acid-polyamine-organocation (APC) superfamily. Spore germination protein (SGP) (TC 2.A.3.9) family.</text>
</comment>
<dbReference type="InterPro" id="IPR004761">
    <property type="entry name" value="Spore_GerAB"/>
</dbReference>
<keyword evidence="5 8" id="KW-0812">Transmembrane</keyword>
<dbReference type="Proteomes" id="UP000422764">
    <property type="component" value="Chromosome"/>
</dbReference>
<feature type="transmembrane region" description="Helical" evidence="8">
    <location>
        <begin position="271"/>
        <end position="296"/>
    </location>
</feature>
<evidence type="ECO:0000313" key="9">
    <source>
        <dbReference type="EMBL" id="QGU96153.1"/>
    </source>
</evidence>
<reference evidence="9 10" key="1">
    <citation type="submission" date="2019-12" db="EMBL/GenBank/DDBJ databases">
        <title>Genome sequenceing of Clostridium bovifaecis.</title>
        <authorList>
            <person name="Yao Y."/>
        </authorList>
    </citation>
    <scope>NUCLEOTIDE SEQUENCE [LARGE SCALE GENOMIC DNA]</scope>
    <source>
        <strain evidence="9 10">BXX</strain>
    </source>
</reference>
<evidence type="ECO:0000256" key="8">
    <source>
        <dbReference type="SAM" id="Phobius"/>
    </source>
</evidence>
<dbReference type="PANTHER" id="PTHR34975:SF2">
    <property type="entry name" value="SPORE GERMINATION PROTEIN A2"/>
    <property type="match status" value="1"/>
</dbReference>
<evidence type="ECO:0000256" key="5">
    <source>
        <dbReference type="ARBA" id="ARBA00022692"/>
    </source>
</evidence>
<evidence type="ECO:0000256" key="7">
    <source>
        <dbReference type="ARBA" id="ARBA00023136"/>
    </source>
</evidence>
<evidence type="ECO:0000256" key="1">
    <source>
        <dbReference type="ARBA" id="ARBA00004141"/>
    </source>
</evidence>
<dbReference type="Pfam" id="PF03845">
    <property type="entry name" value="Spore_permease"/>
    <property type="match status" value="1"/>
</dbReference>
<dbReference type="NCBIfam" id="TIGR00912">
    <property type="entry name" value="2A0309"/>
    <property type="match status" value="1"/>
</dbReference>
<accession>A0A6I6EUW3</accession>
<comment type="subcellular location">
    <subcellularLocation>
        <location evidence="1">Membrane</location>
        <topology evidence="1">Multi-pass membrane protein</topology>
    </subcellularLocation>
</comment>
<gene>
    <name evidence="9" type="ORF">GOM49_14550</name>
</gene>
<dbReference type="GO" id="GO:0009847">
    <property type="term" value="P:spore germination"/>
    <property type="evidence" value="ECO:0007669"/>
    <property type="project" value="InterPro"/>
</dbReference>
<feature type="transmembrane region" description="Helical" evidence="8">
    <location>
        <begin position="333"/>
        <end position="356"/>
    </location>
</feature>
<feature type="transmembrane region" description="Helical" evidence="8">
    <location>
        <begin position="148"/>
        <end position="166"/>
    </location>
</feature>
<dbReference type="GO" id="GO:0016020">
    <property type="term" value="C:membrane"/>
    <property type="evidence" value="ECO:0007669"/>
    <property type="project" value="UniProtKB-SubCell"/>
</dbReference>
<feature type="transmembrane region" description="Helical" evidence="8">
    <location>
        <begin position="218"/>
        <end position="241"/>
    </location>
</feature>
<evidence type="ECO:0000256" key="3">
    <source>
        <dbReference type="ARBA" id="ARBA00022448"/>
    </source>
</evidence>
<evidence type="ECO:0000256" key="2">
    <source>
        <dbReference type="ARBA" id="ARBA00007998"/>
    </source>
</evidence>
<evidence type="ECO:0000256" key="6">
    <source>
        <dbReference type="ARBA" id="ARBA00022989"/>
    </source>
</evidence>
<keyword evidence="4" id="KW-0309">Germination</keyword>
<keyword evidence="7 8" id="KW-0472">Membrane</keyword>
<protein>
    <submittedName>
        <fullName evidence="9">Endospore germination permease</fullName>
    </submittedName>
</protein>
<organism evidence="9 10">
    <name type="scientific">Clostridium bovifaecis</name>
    <dbReference type="NCBI Taxonomy" id="2184719"/>
    <lineage>
        <taxon>Bacteria</taxon>
        <taxon>Bacillati</taxon>
        <taxon>Bacillota</taxon>
        <taxon>Clostridia</taxon>
        <taxon>Eubacteriales</taxon>
        <taxon>Clostridiaceae</taxon>
        <taxon>Clostridium</taxon>
    </lineage>
</organism>
<dbReference type="EMBL" id="CP046522">
    <property type="protein sequence ID" value="QGU96153.1"/>
    <property type="molecule type" value="Genomic_DNA"/>
</dbReference>
<keyword evidence="3" id="KW-0813">Transport</keyword>
<feature type="transmembrane region" description="Helical" evidence="8">
    <location>
        <begin position="186"/>
        <end position="206"/>
    </location>
</feature>
<sequence>MIKESDDKIGWREVFAISIYAMGLELTNSTPVLLVKEVENAIWIIPIVSFLVILLPLSILMYLLKTYKNKNLVELIYDLMGNFLGKLINFTLFAVIFSAFIIDTRDYIDIVSTLFFPNTPLIVLYIFFIWVIYFIATRGLETIGRTCWMTFIPLSVTLSMLIILVWPEVNFSYLYPLGGPGFSKIIKSGITSSSLFSDAFAIAIFFPHVRDYKSYKSGAYLGLIATVAYISFFFIIFTAAFGSNLLSLVSYPYHQLTRIATLGRFSANLEAFFFFFWIVASALRYAIYSYMAAALLGATFHISNYEKLLLPLSIVAIFLSPMIENFIQSALVLRSILLGTLGLIFIIIPFPLMLLYKLKRGKNNET</sequence>
<feature type="transmembrane region" description="Helical" evidence="8">
    <location>
        <begin position="83"/>
        <end position="102"/>
    </location>
</feature>
<feature type="transmembrane region" description="Helical" evidence="8">
    <location>
        <begin position="308"/>
        <end position="327"/>
    </location>
</feature>
<dbReference type="AlphaFoldDB" id="A0A6I6EUW3"/>